<evidence type="ECO:0000313" key="3">
    <source>
        <dbReference type="Proteomes" id="UP000515152"/>
    </source>
</evidence>
<sequence length="343" mass="39497">MTQLRMIEFLLLLHILHTHSDMLWDWHTFDVHLSRKRICAVRGSSVVMPCNFTHLPGLKVTKVFWGINLEKKNNFQDIHESPQHKGRVQYFWNKDGNCTLKLSELMMSDNGEYYVIFATPNKSWRSKSEVTLFVKDFSVQIPDPVIEGSEVKLSCSTPCGLEGKVRVIWRKNGEDLPVEQTNNFELLLQRVSMEDEGHYSCAVKIQEDLPSSSVKLNVMFPPRIPSVSVRPADEIPEGSSVTLTCSSDANPPVQSYTWFNTNGSIVSKLEAGKYYNIRNVSSKHTGYYYCEAKNKYGASNSTGIHLDVLCEYFFSQHRILTILYWITEWNSMLRFFNIEQMNP</sequence>
<dbReference type="Proteomes" id="UP000515152">
    <property type="component" value="Chromosome 24"/>
</dbReference>
<dbReference type="Pfam" id="PF13927">
    <property type="entry name" value="Ig_3"/>
    <property type="match status" value="1"/>
</dbReference>
<dbReference type="AlphaFoldDB" id="A0A8M1KAZ2"/>
<dbReference type="SMART" id="SM00408">
    <property type="entry name" value="IGc2"/>
    <property type="match status" value="2"/>
</dbReference>
<dbReference type="RefSeq" id="XP_042559423.1">
    <property type="nucleotide sequence ID" value="XM_042703489.1"/>
</dbReference>
<dbReference type="PANTHER" id="PTHR46013:SF4">
    <property type="entry name" value="B-CELL RECEPTOR CD22-RELATED"/>
    <property type="match status" value="1"/>
</dbReference>
<dbReference type="PROSITE" id="PS50835">
    <property type="entry name" value="IG_LIKE"/>
    <property type="match status" value="2"/>
</dbReference>
<dbReference type="PANTHER" id="PTHR46013">
    <property type="entry name" value="VASCULAR CELL ADHESION MOLECULE 1"/>
    <property type="match status" value="1"/>
</dbReference>
<dbReference type="InterPro" id="IPR003599">
    <property type="entry name" value="Ig_sub"/>
</dbReference>
<protein>
    <submittedName>
        <fullName evidence="4">B-cell receptor CD22-like</fullName>
    </submittedName>
</protein>
<dbReference type="CDD" id="cd00096">
    <property type="entry name" value="Ig"/>
    <property type="match status" value="1"/>
</dbReference>
<dbReference type="GeneID" id="122128753"/>
<gene>
    <name evidence="4" type="primary">LOC122128753</name>
</gene>
<evidence type="ECO:0000313" key="4">
    <source>
        <dbReference type="RefSeq" id="XP_042559423.1"/>
    </source>
</evidence>
<feature type="chain" id="PRO_5035465851" evidence="1">
    <location>
        <begin position="21"/>
        <end position="343"/>
    </location>
</feature>
<keyword evidence="3" id="KW-1185">Reference proteome</keyword>
<accession>A0A8M1KAZ2</accession>
<name>A0A8M1KAZ2_CLUHA</name>
<dbReference type="InterPro" id="IPR007110">
    <property type="entry name" value="Ig-like_dom"/>
</dbReference>
<dbReference type="InterPro" id="IPR003598">
    <property type="entry name" value="Ig_sub2"/>
</dbReference>
<evidence type="ECO:0000256" key="1">
    <source>
        <dbReference type="SAM" id="SignalP"/>
    </source>
</evidence>
<reference evidence="4" key="1">
    <citation type="submission" date="2025-08" db="UniProtKB">
        <authorList>
            <consortium name="RefSeq"/>
        </authorList>
    </citation>
    <scope>IDENTIFICATION</scope>
</reference>
<dbReference type="KEGG" id="char:122128753"/>
<keyword evidence="1" id="KW-0732">Signal</keyword>
<proteinExistence type="predicted"/>
<feature type="domain" description="Ig-like" evidence="2">
    <location>
        <begin position="222"/>
        <end position="305"/>
    </location>
</feature>
<dbReference type="Pfam" id="PF07686">
    <property type="entry name" value="V-set"/>
    <property type="match status" value="1"/>
</dbReference>
<feature type="signal peptide" evidence="1">
    <location>
        <begin position="1"/>
        <end position="20"/>
    </location>
</feature>
<dbReference type="SMART" id="SM00409">
    <property type="entry name" value="IG"/>
    <property type="match status" value="3"/>
</dbReference>
<feature type="domain" description="Ig-like" evidence="2">
    <location>
        <begin position="128"/>
        <end position="217"/>
    </location>
</feature>
<dbReference type="InterPro" id="IPR013106">
    <property type="entry name" value="Ig_V-set"/>
</dbReference>
<dbReference type="OrthoDB" id="10012075at2759"/>
<organism evidence="3 4">
    <name type="scientific">Clupea harengus</name>
    <name type="common">Atlantic herring</name>
    <dbReference type="NCBI Taxonomy" id="7950"/>
    <lineage>
        <taxon>Eukaryota</taxon>
        <taxon>Metazoa</taxon>
        <taxon>Chordata</taxon>
        <taxon>Craniata</taxon>
        <taxon>Vertebrata</taxon>
        <taxon>Euteleostomi</taxon>
        <taxon>Actinopterygii</taxon>
        <taxon>Neopterygii</taxon>
        <taxon>Teleostei</taxon>
        <taxon>Clupei</taxon>
        <taxon>Clupeiformes</taxon>
        <taxon>Clupeoidei</taxon>
        <taxon>Clupeidae</taxon>
        <taxon>Clupea</taxon>
    </lineage>
</organism>
<dbReference type="Pfam" id="PF13895">
    <property type="entry name" value="Ig_2"/>
    <property type="match status" value="1"/>
</dbReference>
<evidence type="ECO:0000259" key="2">
    <source>
        <dbReference type="PROSITE" id="PS50835"/>
    </source>
</evidence>